<dbReference type="InterPro" id="IPR013520">
    <property type="entry name" value="Ribonucl_H"/>
</dbReference>
<dbReference type="AlphaFoldDB" id="A0A8K0P2N0"/>
<accession>A0A8K0P2N0</accession>
<evidence type="ECO:0000256" key="1">
    <source>
        <dbReference type="ARBA" id="ARBA00022722"/>
    </source>
</evidence>
<dbReference type="GO" id="GO:0000175">
    <property type="term" value="F:3'-5'-RNA exonuclease activity"/>
    <property type="evidence" value="ECO:0007669"/>
    <property type="project" value="InterPro"/>
</dbReference>
<evidence type="ECO:0000256" key="2">
    <source>
        <dbReference type="ARBA" id="ARBA00022801"/>
    </source>
</evidence>
<dbReference type="SUPFAM" id="SSF53098">
    <property type="entry name" value="Ribonuclease H-like"/>
    <property type="match status" value="1"/>
</dbReference>
<reference evidence="5" key="2">
    <citation type="submission" date="2017-10" db="EMBL/GenBank/DDBJ databases">
        <title>Ladona fulva Genome sequencing and assembly.</title>
        <authorList>
            <person name="Murali S."/>
            <person name="Richards S."/>
            <person name="Bandaranaike D."/>
            <person name="Bellair M."/>
            <person name="Blankenburg K."/>
            <person name="Chao H."/>
            <person name="Dinh H."/>
            <person name="Doddapaneni H."/>
            <person name="Dugan-Rocha S."/>
            <person name="Elkadiri S."/>
            <person name="Gnanaolivu R."/>
            <person name="Hernandez B."/>
            <person name="Skinner E."/>
            <person name="Javaid M."/>
            <person name="Lee S."/>
            <person name="Li M."/>
            <person name="Ming W."/>
            <person name="Munidasa M."/>
            <person name="Muniz J."/>
            <person name="Nguyen L."/>
            <person name="Hughes D."/>
            <person name="Osuji N."/>
            <person name="Pu L.-L."/>
            <person name="Puazo M."/>
            <person name="Qu C."/>
            <person name="Quiroz J."/>
            <person name="Raj R."/>
            <person name="Weissenberger G."/>
            <person name="Xin Y."/>
            <person name="Zou X."/>
            <person name="Han Y."/>
            <person name="Worley K."/>
            <person name="Muzny D."/>
            <person name="Gibbs R."/>
        </authorList>
    </citation>
    <scope>NUCLEOTIDE SEQUENCE</scope>
    <source>
        <strain evidence="5">Sampled in the wild</strain>
    </source>
</reference>
<dbReference type="Pfam" id="PF00929">
    <property type="entry name" value="RNase_T"/>
    <property type="match status" value="1"/>
</dbReference>
<reference evidence="5" key="1">
    <citation type="submission" date="2013-04" db="EMBL/GenBank/DDBJ databases">
        <authorList>
            <person name="Qu J."/>
            <person name="Murali S.C."/>
            <person name="Bandaranaike D."/>
            <person name="Bellair M."/>
            <person name="Blankenburg K."/>
            <person name="Chao H."/>
            <person name="Dinh H."/>
            <person name="Doddapaneni H."/>
            <person name="Downs B."/>
            <person name="Dugan-Rocha S."/>
            <person name="Elkadiri S."/>
            <person name="Gnanaolivu R.D."/>
            <person name="Hernandez B."/>
            <person name="Javaid M."/>
            <person name="Jayaseelan J.C."/>
            <person name="Lee S."/>
            <person name="Li M."/>
            <person name="Ming W."/>
            <person name="Munidasa M."/>
            <person name="Muniz J."/>
            <person name="Nguyen L."/>
            <person name="Ongeri F."/>
            <person name="Osuji N."/>
            <person name="Pu L.-L."/>
            <person name="Puazo M."/>
            <person name="Qu C."/>
            <person name="Quiroz J."/>
            <person name="Raj R."/>
            <person name="Weissenberger G."/>
            <person name="Xin Y."/>
            <person name="Zou X."/>
            <person name="Han Y."/>
            <person name="Richards S."/>
            <person name="Worley K."/>
            <person name="Muzny D."/>
            <person name="Gibbs R."/>
        </authorList>
    </citation>
    <scope>NUCLEOTIDE SEQUENCE</scope>
    <source>
        <strain evidence="5">Sampled in the wild</strain>
    </source>
</reference>
<evidence type="ECO:0000313" key="6">
    <source>
        <dbReference type="Proteomes" id="UP000792457"/>
    </source>
</evidence>
<dbReference type="GO" id="GO:0003676">
    <property type="term" value="F:nucleic acid binding"/>
    <property type="evidence" value="ECO:0007669"/>
    <property type="project" value="InterPro"/>
</dbReference>
<dbReference type="InterPro" id="IPR036397">
    <property type="entry name" value="RNaseH_sf"/>
</dbReference>
<proteinExistence type="predicted"/>
<organism evidence="5 6">
    <name type="scientific">Ladona fulva</name>
    <name type="common">Scarce chaser dragonfly</name>
    <name type="synonym">Libellula fulva</name>
    <dbReference type="NCBI Taxonomy" id="123851"/>
    <lineage>
        <taxon>Eukaryota</taxon>
        <taxon>Metazoa</taxon>
        <taxon>Ecdysozoa</taxon>
        <taxon>Arthropoda</taxon>
        <taxon>Hexapoda</taxon>
        <taxon>Insecta</taxon>
        <taxon>Pterygota</taxon>
        <taxon>Palaeoptera</taxon>
        <taxon>Odonata</taxon>
        <taxon>Epiprocta</taxon>
        <taxon>Anisoptera</taxon>
        <taxon>Libelluloidea</taxon>
        <taxon>Libellulidae</taxon>
        <taxon>Ladona</taxon>
    </lineage>
</organism>
<dbReference type="InterPro" id="IPR047201">
    <property type="entry name" value="ERI-1_3'hExo-like"/>
</dbReference>
<dbReference type="OrthoDB" id="1452at2759"/>
<comment type="caution">
    <text evidence="5">The sequence shown here is derived from an EMBL/GenBank/DDBJ whole genome shotgun (WGS) entry which is preliminary data.</text>
</comment>
<evidence type="ECO:0000256" key="3">
    <source>
        <dbReference type="ARBA" id="ARBA00022839"/>
    </source>
</evidence>
<evidence type="ECO:0000313" key="5">
    <source>
        <dbReference type="EMBL" id="KAG8230208.1"/>
    </source>
</evidence>
<gene>
    <name evidence="5" type="ORF">J437_LFUL009270</name>
</gene>
<feature type="domain" description="Exonuclease" evidence="4">
    <location>
        <begin position="39"/>
        <end position="101"/>
    </location>
</feature>
<sequence length="101" mass="11921">MLRVLHGTQLMKQSYNVSHAVQNSWQYGKYLKQSYDFFLVLDFEATCERNVKLDPQEIIEFPCLKINGKTMIEEKTFHRYVKPRYSPVLSPFCVELTGILQ</sequence>
<feature type="non-terminal residue" evidence="5">
    <location>
        <position position="1"/>
    </location>
</feature>
<protein>
    <recommendedName>
        <fullName evidence="4">Exonuclease domain-containing protein</fullName>
    </recommendedName>
</protein>
<keyword evidence="3" id="KW-0269">Exonuclease</keyword>
<dbReference type="CDD" id="cd06133">
    <property type="entry name" value="ERI-1_3'hExo_like"/>
    <property type="match status" value="1"/>
</dbReference>
<dbReference type="PANTHER" id="PTHR23044:SF61">
    <property type="entry name" value="3'-5' EXORIBONUCLEASE 1-RELATED"/>
    <property type="match status" value="1"/>
</dbReference>
<dbReference type="InterPro" id="IPR012337">
    <property type="entry name" value="RNaseH-like_sf"/>
</dbReference>
<name>A0A8K0P2N0_LADFU</name>
<dbReference type="Proteomes" id="UP000792457">
    <property type="component" value="Unassembled WGS sequence"/>
</dbReference>
<keyword evidence="2" id="KW-0378">Hydrolase</keyword>
<dbReference type="InterPro" id="IPR051274">
    <property type="entry name" value="3-5_Exoribonuclease"/>
</dbReference>
<evidence type="ECO:0000259" key="4">
    <source>
        <dbReference type="Pfam" id="PF00929"/>
    </source>
</evidence>
<dbReference type="EMBL" id="KZ308471">
    <property type="protein sequence ID" value="KAG8230208.1"/>
    <property type="molecule type" value="Genomic_DNA"/>
</dbReference>
<dbReference type="Gene3D" id="3.30.420.10">
    <property type="entry name" value="Ribonuclease H-like superfamily/Ribonuclease H"/>
    <property type="match status" value="1"/>
</dbReference>
<dbReference type="PANTHER" id="PTHR23044">
    <property type="entry name" value="3'-5' EXONUCLEASE ERI1-RELATED"/>
    <property type="match status" value="1"/>
</dbReference>
<keyword evidence="1" id="KW-0540">Nuclease</keyword>
<keyword evidence="6" id="KW-1185">Reference proteome</keyword>